<name>A0A0U3R934_9MICC</name>
<dbReference type="RefSeq" id="WP_058930824.1">
    <property type="nucleotide sequence ID" value="NZ_CP013747.1"/>
</dbReference>
<dbReference type="EMBL" id="CP013747">
    <property type="protein sequence ID" value="ALV41697.1"/>
    <property type="molecule type" value="Genomic_DNA"/>
</dbReference>
<protein>
    <submittedName>
        <fullName evidence="1">Uncharacterized protein</fullName>
    </submittedName>
</protein>
<accession>A0A0U3R934</accession>
<gene>
    <name evidence="1" type="ORF">AU252_11495</name>
</gene>
<dbReference type="KEGG" id="psul:AU252_11495"/>
<proteinExistence type="predicted"/>
<evidence type="ECO:0000313" key="2">
    <source>
        <dbReference type="Proteomes" id="UP000065151"/>
    </source>
</evidence>
<evidence type="ECO:0000313" key="1">
    <source>
        <dbReference type="EMBL" id="ALV41697.1"/>
    </source>
</evidence>
<dbReference type="AlphaFoldDB" id="A0A0U3R934"/>
<dbReference type="Proteomes" id="UP000065151">
    <property type="component" value="Chromosome"/>
</dbReference>
<reference evidence="1 2" key="1">
    <citation type="submission" date="2015-12" db="EMBL/GenBank/DDBJ databases">
        <authorList>
            <person name="Shamseldin A."/>
            <person name="Moawad H."/>
            <person name="Abd El-Rahim W.M."/>
            <person name="Sadowsky M.J."/>
        </authorList>
    </citation>
    <scope>NUCLEOTIDE SEQUENCE [LARGE SCALE GENOMIC DNA]</scope>
    <source>
        <strain evidence="1 2">Ar51</strain>
    </source>
</reference>
<sequence length="109" mass="11663">MTKDKLRVLVRVDLDCATAQVAAQGHVTSQSVHGLYAVMKRANSLTAGMTLELDMTRALIEPDALEELRACSRSHHLPALVDPLQSDYRLSILAPDNAAPLAAMAAQAA</sequence>
<organism evidence="1">
    <name type="scientific">Pseudarthrobacter sulfonivorans</name>
    <dbReference type="NCBI Taxonomy" id="121292"/>
    <lineage>
        <taxon>Bacteria</taxon>
        <taxon>Bacillati</taxon>
        <taxon>Actinomycetota</taxon>
        <taxon>Actinomycetes</taxon>
        <taxon>Micrococcales</taxon>
        <taxon>Micrococcaceae</taxon>
        <taxon>Pseudarthrobacter</taxon>
    </lineage>
</organism>